<proteinExistence type="predicted"/>
<keyword evidence="1" id="KW-1185">Reference proteome</keyword>
<sequence length="302" mass="33390">MIFLSILLHSLLLLGMAAADGREVMLVSVMEGDSITLNPVLTDIQKNKLLYTFGAEGALIALKDGNHISVNYDVSNERFEGRLHLDQTGALTISDSKTSDSGLYVLSIKGGQEGQVKNFSVIVYSRLPAPVIIRTCPQNSSSSVSEHSEVPRCELLCSVVNVSAVSLSWYKGNSLLSSISVSHLSSSNSLPLEIDHLNESYSCVIDNSFTNRTEHLNFDLCHPCSELKPLYIQLICVAAGLLFIIAAIWSICICKKRKKISQEDQETTEVTYITPNFYKRKQQKPKMNEEQEVVYAGVAVRR</sequence>
<gene>
    <name evidence="2" type="primary">LOC108181101</name>
</gene>
<protein>
    <submittedName>
        <fullName evidence="2">Uncharacterized protein isoform X1</fullName>
    </submittedName>
</protein>
<dbReference type="RefSeq" id="XP_073793346.1">
    <property type="nucleotide sequence ID" value="XM_073937245.1"/>
</dbReference>
<name>A0AC58IGJ0_DANRE</name>
<dbReference type="Proteomes" id="UP000000437">
    <property type="component" value="Chromosome 22"/>
</dbReference>
<accession>A0AC58IGJ0</accession>
<reference evidence="2" key="1">
    <citation type="submission" date="2025-08" db="UniProtKB">
        <authorList>
            <consortium name="RefSeq"/>
        </authorList>
    </citation>
    <scope>IDENTIFICATION</scope>
    <source>
        <strain evidence="2">Tuebingen</strain>
        <tissue evidence="2">Fibroblasts and whole tissue</tissue>
    </source>
</reference>
<organism evidence="1 2">
    <name type="scientific">Danio rerio</name>
    <name type="common">Zebrafish</name>
    <name type="synonym">Brachydanio rerio</name>
    <dbReference type="NCBI Taxonomy" id="7955"/>
    <lineage>
        <taxon>Eukaryota</taxon>
        <taxon>Metazoa</taxon>
        <taxon>Chordata</taxon>
        <taxon>Craniata</taxon>
        <taxon>Vertebrata</taxon>
        <taxon>Euteleostomi</taxon>
        <taxon>Actinopterygii</taxon>
        <taxon>Neopterygii</taxon>
        <taxon>Teleostei</taxon>
        <taxon>Ostariophysi</taxon>
        <taxon>Cypriniformes</taxon>
        <taxon>Danionidae</taxon>
        <taxon>Danioninae</taxon>
        <taxon>Danio</taxon>
    </lineage>
</organism>
<evidence type="ECO:0000313" key="1">
    <source>
        <dbReference type="Proteomes" id="UP000000437"/>
    </source>
</evidence>
<evidence type="ECO:0000313" key="2">
    <source>
        <dbReference type="RefSeq" id="XP_073793346.1"/>
    </source>
</evidence>